<accession>A0A2P4YVB4</accession>
<evidence type="ECO:0000313" key="1">
    <source>
        <dbReference type="EMBL" id="POM81747.1"/>
    </source>
</evidence>
<dbReference type="Proteomes" id="UP000237271">
    <property type="component" value="Unassembled WGS sequence"/>
</dbReference>
<keyword evidence="2" id="KW-1185">Reference proteome</keyword>
<dbReference type="AlphaFoldDB" id="A0A2P4YVB4"/>
<reference evidence="1 2" key="1">
    <citation type="journal article" date="2017" name="Genome Biol. Evol.">
        <title>Phytophthora megakarya and P. palmivora, closely related causal agents of cacao black pod rot, underwent increases in genome sizes and gene numbers by different mechanisms.</title>
        <authorList>
            <person name="Ali S.S."/>
            <person name="Shao J."/>
            <person name="Lary D.J."/>
            <person name="Kronmiller B."/>
            <person name="Shen D."/>
            <person name="Strem M.D."/>
            <person name="Amoako-Attah I."/>
            <person name="Akrofi A.Y."/>
            <person name="Begoude B.A."/>
            <person name="Ten Hoopen G.M."/>
            <person name="Coulibaly K."/>
            <person name="Kebe B.I."/>
            <person name="Melnick R.L."/>
            <person name="Guiltinan M.J."/>
            <person name="Tyler B.M."/>
            <person name="Meinhardt L.W."/>
            <person name="Bailey B.A."/>
        </authorList>
    </citation>
    <scope>NUCLEOTIDE SEQUENCE [LARGE SCALE GENOMIC DNA]</scope>
    <source>
        <strain evidence="2">sbr112.9</strain>
    </source>
</reference>
<dbReference type="EMBL" id="NCKW01000023">
    <property type="protein sequence ID" value="POM81747.1"/>
    <property type="molecule type" value="Genomic_DNA"/>
</dbReference>
<proteinExistence type="predicted"/>
<name>A0A2P4YVB4_9STRA</name>
<gene>
    <name evidence="1" type="ORF">PHPALM_234</name>
</gene>
<sequence>MPLTLSKVGESSGNKLQQLRNGHIDGILDFGNIKAPLTHGSYIVLLRLDSGVGHWVYVHNNEYFDSMGLGPPRVLGAMKYNDKQCQGTEDDYCGLCSLLYFNTIDTTY</sequence>
<organism evidence="1 2">
    <name type="scientific">Phytophthora palmivora</name>
    <dbReference type="NCBI Taxonomy" id="4796"/>
    <lineage>
        <taxon>Eukaryota</taxon>
        <taxon>Sar</taxon>
        <taxon>Stramenopiles</taxon>
        <taxon>Oomycota</taxon>
        <taxon>Peronosporomycetes</taxon>
        <taxon>Peronosporales</taxon>
        <taxon>Peronosporaceae</taxon>
        <taxon>Phytophthora</taxon>
    </lineage>
</organism>
<dbReference type="OrthoDB" id="102224at2759"/>
<protein>
    <submittedName>
        <fullName evidence="1">Uncharacterized protein</fullName>
    </submittedName>
</protein>
<comment type="caution">
    <text evidence="1">The sequence shown here is derived from an EMBL/GenBank/DDBJ whole genome shotgun (WGS) entry which is preliminary data.</text>
</comment>
<evidence type="ECO:0000313" key="2">
    <source>
        <dbReference type="Proteomes" id="UP000237271"/>
    </source>
</evidence>